<reference evidence="2" key="2">
    <citation type="submission" date="2025-08" db="UniProtKB">
        <authorList>
            <consortium name="Ensembl"/>
        </authorList>
    </citation>
    <scope>IDENTIFICATION</scope>
</reference>
<dbReference type="InParanoid" id="H3AJ60"/>
<dbReference type="AlphaFoldDB" id="H3AJ60"/>
<organism evidence="2 3">
    <name type="scientific">Latimeria chalumnae</name>
    <name type="common">Coelacanth</name>
    <dbReference type="NCBI Taxonomy" id="7897"/>
    <lineage>
        <taxon>Eukaryota</taxon>
        <taxon>Metazoa</taxon>
        <taxon>Chordata</taxon>
        <taxon>Craniata</taxon>
        <taxon>Vertebrata</taxon>
        <taxon>Euteleostomi</taxon>
        <taxon>Coelacanthiformes</taxon>
        <taxon>Coelacanthidae</taxon>
        <taxon>Latimeria</taxon>
    </lineage>
</organism>
<protein>
    <recommendedName>
        <fullName evidence="1">Aminoglycoside phosphotransferase domain-containing protein</fullName>
    </recommendedName>
</protein>
<dbReference type="SUPFAM" id="SSF56112">
    <property type="entry name" value="Protein kinase-like (PK-like)"/>
    <property type="match status" value="1"/>
</dbReference>
<evidence type="ECO:0000259" key="1">
    <source>
        <dbReference type="Pfam" id="PF01636"/>
    </source>
</evidence>
<dbReference type="HOGENOM" id="CLU_007526_0_1_1"/>
<dbReference type="Ensembl" id="ENSLACT00000009755.1">
    <property type="protein sequence ID" value="ENSLACP00000009681.1"/>
    <property type="gene ID" value="ENSLACG00000008536.1"/>
</dbReference>
<name>H3AJ60_LATCH</name>
<dbReference type="CDD" id="cd05154">
    <property type="entry name" value="ACAD10_11_N-like"/>
    <property type="match status" value="1"/>
</dbReference>
<evidence type="ECO:0000313" key="2">
    <source>
        <dbReference type="Ensembl" id="ENSLACP00000009681.1"/>
    </source>
</evidence>
<sequence length="405" mass="45562">ACLRDSVMADTVEVRETHKFNQHSLERYLSNKIPGFPQSAGDTFKVRQYSSGQSNPTFYLQKGSREYVLRKKPPGPLLPGAHKIDREYRVQKALSSVGFPVPPPILYCDDCSVIGTEFYVMGHIQGRIFRDIALPGISPAERRALNVGMIETLARIHSFDYRALGLEGYGKGRGYCKRQVLTWRKQYQAAAHTDIPAMKELSDWLVNNLPANDNEATLVHGDFRIENIIFHPNEARVLAVLDWELSTIGHPVADLAYACMHYFWPTNMKFVNQTSFGSAASTEGIPSPEELISLYCQCRALSTPLPHWNFFLALAFFKMAGIAQGVYARHLLGNASAKNACEFGELVKPLAEVGLQFTKRRSSVVPLQLQSSHSRDLLFQQSAKGRKVLQQVKEFMKEHVFPAEQ</sequence>
<dbReference type="InterPro" id="IPR011009">
    <property type="entry name" value="Kinase-like_dom_sf"/>
</dbReference>
<accession>H3AJ60</accession>
<dbReference type="OMA" id="RAFYVME"/>
<dbReference type="EMBL" id="AFYH01119762">
    <property type="status" value="NOT_ANNOTATED_CDS"/>
    <property type="molecule type" value="Genomic_DNA"/>
</dbReference>
<dbReference type="InterPro" id="IPR052898">
    <property type="entry name" value="ACAD10-like"/>
</dbReference>
<dbReference type="InterPro" id="IPR041726">
    <property type="entry name" value="ACAD10_11_N"/>
</dbReference>
<dbReference type="EMBL" id="AFYH01119763">
    <property type="status" value="NOT_ANNOTATED_CDS"/>
    <property type="molecule type" value="Genomic_DNA"/>
</dbReference>
<dbReference type="GeneTree" id="ENSGT00940000164635"/>
<dbReference type="PANTHER" id="PTHR47829">
    <property type="entry name" value="HYDROLASE, PUTATIVE (AFU_ORTHOLOGUE AFUA_1G12880)-RELATED"/>
    <property type="match status" value="1"/>
</dbReference>
<dbReference type="STRING" id="7897.ENSLACP00000009681"/>
<dbReference type="Pfam" id="PF01636">
    <property type="entry name" value="APH"/>
    <property type="match status" value="1"/>
</dbReference>
<dbReference type="EMBL" id="AFYH01119761">
    <property type="status" value="NOT_ANNOTATED_CDS"/>
    <property type="molecule type" value="Genomic_DNA"/>
</dbReference>
<reference evidence="3" key="1">
    <citation type="submission" date="2011-08" db="EMBL/GenBank/DDBJ databases">
        <title>The draft genome of Latimeria chalumnae.</title>
        <authorList>
            <person name="Di Palma F."/>
            <person name="Alfoldi J."/>
            <person name="Johnson J."/>
            <person name="Berlin A."/>
            <person name="Gnerre S."/>
            <person name="Jaffe D."/>
            <person name="MacCallum I."/>
            <person name="Young S."/>
            <person name="Walker B.J."/>
            <person name="Lander E."/>
            <person name="Lindblad-Toh K."/>
        </authorList>
    </citation>
    <scope>NUCLEOTIDE SEQUENCE [LARGE SCALE GENOMIC DNA]</scope>
    <source>
        <strain evidence="3">Wild caught</strain>
    </source>
</reference>
<dbReference type="eggNOG" id="KOG1469">
    <property type="taxonomic scope" value="Eukaryota"/>
</dbReference>
<reference evidence="2" key="3">
    <citation type="submission" date="2025-09" db="UniProtKB">
        <authorList>
            <consortium name="Ensembl"/>
        </authorList>
    </citation>
    <scope>IDENTIFICATION</scope>
</reference>
<keyword evidence="3" id="KW-1185">Reference proteome</keyword>
<dbReference type="InterPro" id="IPR002575">
    <property type="entry name" value="Aminoglycoside_PTrfase"/>
</dbReference>
<dbReference type="Gene3D" id="3.90.1200.10">
    <property type="match status" value="1"/>
</dbReference>
<proteinExistence type="predicted"/>
<feature type="domain" description="Aminoglycoside phosphotransferase" evidence="1">
    <location>
        <begin position="46"/>
        <end position="264"/>
    </location>
</feature>
<dbReference type="PANTHER" id="PTHR47829:SF3">
    <property type="entry name" value="AMINOGLYCOSIDE PHOSPHOTRANSFERASE DOMAIN-CONTAINING PROTEIN"/>
    <property type="match status" value="1"/>
</dbReference>
<dbReference type="Gene3D" id="3.30.200.20">
    <property type="entry name" value="Phosphorylase Kinase, domain 1"/>
    <property type="match status" value="1"/>
</dbReference>
<dbReference type="Proteomes" id="UP000008672">
    <property type="component" value="Unassembled WGS sequence"/>
</dbReference>
<evidence type="ECO:0000313" key="3">
    <source>
        <dbReference type="Proteomes" id="UP000008672"/>
    </source>
</evidence>